<proteinExistence type="predicted"/>
<evidence type="ECO:0000313" key="1">
    <source>
        <dbReference type="EMBL" id="ARM68127.1"/>
    </source>
</evidence>
<dbReference type="RefSeq" id="YP_009832771.1">
    <property type="nucleotide sequence ID" value="NC_048657.1"/>
</dbReference>
<protein>
    <submittedName>
        <fullName evidence="1">Uncharacterized protein</fullName>
    </submittedName>
</protein>
<dbReference type="EMBL" id="KY653123">
    <property type="protein sequence ID" value="ARM68127.1"/>
    <property type="molecule type" value="Genomic_DNA"/>
</dbReference>
<dbReference type="Gene3D" id="2.30.30.110">
    <property type="match status" value="1"/>
</dbReference>
<dbReference type="KEGG" id="vg:55602809"/>
<organism evidence="1 2">
    <name type="scientific">Staphylococcus phage IME1361_01</name>
    <dbReference type="NCBI Taxonomy" id="1965490"/>
    <lineage>
        <taxon>Viruses</taxon>
        <taxon>Duplodnaviria</taxon>
        <taxon>Heunggongvirae</taxon>
        <taxon>Uroviricota</taxon>
        <taxon>Caudoviricetes</taxon>
        <taxon>Bronfenbrennervirinae</taxon>
        <taxon>Biseptimavirus</taxon>
        <taxon>Biseptimavirus IME136101</taxon>
    </lineage>
</organism>
<reference evidence="1 2" key="1">
    <citation type="submission" date="2017-02" db="EMBL/GenBank/DDBJ databases">
        <title>Analysis of active prophages from bacterial high-throughput sequencing data.</title>
        <authorList>
            <person name="Sun Q."/>
            <person name="Zhang X."/>
            <person name="Xing S."/>
            <person name="Tong Y.-G."/>
        </authorList>
    </citation>
    <scope>NUCLEOTIDE SEQUENCE [LARGE SCALE GENOMIC DNA]</scope>
</reference>
<dbReference type="Proteomes" id="UP000222754">
    <property type="component" value="Segment"/>
</dbReference>
<dbReference type="GO" id="GO:0003677">
    <property type="term" value="F:DNA binding"/>
    <property type="evidence" value="ECO:0007669"/>
    <property type="project" value="InterPro"/>
</dbReference>
<evidence type="ECO:0000313" key="2">
    <source>
        <dbReference type="Proteomes" id="UP000222754"/>
    </source>
</evidence>
<accession>A0A1W6JPM2</accession>
<keyword evidence="2" id="KW-1185">Reference proteome</keyword>
<name>A0A1W6JPM2_9CAUD</name>
<dbReference type="Pfam" id="PF02452">
    <property type="entry name" value="PemK_toxin"/>
    <property type="match status" value="1"/>
</dbReference>
<sequence>MSENKGEMMTHNIEKRINKLKTSGNPKFKKLDSDIHYLLKRFEGEKNHKGFYPKFKQGEIVFVDFGINVNKEFSNSHFAIVMNKNDSNTEDIVNVIPLSSKENKKYLKMNFDLKWEYYLRWFLNLISAQNNSAILKEVFDKKYQKNNTEFITKDYFSEFISDSLEIENKLNKIDRNINNIVSAIDKVKKLKGNSYACINSFQPISKFRIRKVLPQKIKNPVIDSSDIMLLINRINNNILQIPDIR</sequence>
<dbReference type="GeneID" id="55602809"/>
<dbReference type="InterPro" id="IPR011067">
    <property type="entry name" value="Plasmid_toxin/cell-grow_inhib"/>
</dbReference>
<dbReference type="InterPro" id="IPR003477">
    <property type="entry name" value="PemK-like"/>
</dbReference>
<dbReference type="SUPFAM" id="SSF50118">
    <property type="entry name" value="Cell growth inhibitor/plasmid maintenance toxic component"/>
    <property type="match status" value="1"/>
</dbReference>